<organism evidence="1 2">
    <name type="scientific">Sutcliffiella rhizosphaerae</name>
    <dbReference type="NCBI Taxonomy" id="2880967"/>
    <lineage>
        <taxon>Bacteria</taxon>
        <taxon>Bacillati</taxon>
        <taxon>Bacillota</taxon>
        <taxon>Bacilli</taxon>
        <taxon>Bacillales</taxon>
        <taxon>Bacillaceae</taxon>
        <taxon>Sutcliffiella</taxon>
    </lineage>
</organism>
<evidence type="ECO:0000313" key="1">
    <source>
        <dbReference type="EMBL" id="CAG9623657.1"/>
    </source>
</evidence>
<reference evidence="1 2" key="1">
    <citation type="submission" date="2021-10" db="EMBL/GenBank/DDBJ databases">
        <authorList>
            <person name="Criscuolo A."/>
        </authorList>
    </citation>
    <scope>NUCLEOTIDE SEQUENCE [LARGE SCALE GENOMIC DNA]</scope>
    <source>
        <strain evidence="2">CIP 111883</strain>
    </source>
</reference>
<proteinExistence type="predicted"/>
<evidence type="ECO:0000313" key="2">
    <source>
        <dbReference type="Proteomes" id="UP000789833"/>
    </source>
</evidence>
<dbReference type="EMBL" id="CAKJTJ010000061">
    <property type="protein sequence ID" value="CAG9623657.1"/>
    <property type="molecule type" value="Genomic_DNA"/>
</dbReference>
<sequence length="81" mass="9942">MKKYVFNNFNECIREIALTNAFVRWEKKSYEVRDPDGIYIVNFFDENGIFLFSKKVVEHLEDKSCILDKYYNHYMKWVETK</sequence>
<dbReference type="RefSeq" id="WP_230505300.1">
    <property type="nucleotide sequence ID" value="NZ_CAKJTJ010000061.1"/>
</dbReference>
<keyword evidence="2" id="KW-1185">Reference proteome</keyword>
<gene>
    <name evidence="1" type="ORF">BACCIP111883_04475</name>
</gene>
<accession>A0ABM8YUL8</accession>
<dbReference type="Proteomes" id="UP000789833">
    <property type="component" value="Unassembled WGS sequence"/>
</dbReference>
<name>A0ABM8YUL8_9BACI</name>
<comment type="caution">
    <text evidence="1">The sequence shown here is derived from an EMBL/GenBank/DDBJ whole genome shotgun (WGS) entry which is preliminary data.</text>
</comment>
<protein>
    <submittedName>
        <fullName evidence="1">Uncharacterized protein</fullName>
    </submittedName>
</protein>